<keyword evidence="4 8" id="KW-1133">Transmembrane helix</keyword>
<dbReference type="GO" id="GO:0005886">
    <property type="term" value="C:plasma membrane"/>
    <property type="evidence" value="ECO:0007669"/>
    <property type="project" value="UniProtKB-SubCell"/>
</dbReference>
<sequence length="692" mass="74097">MSQSLRTGPGPMPPADTPVTLAQILSAVRRRWLWVAVPTVLGLMGSAAFVTVAKPRYTAESKLILEARDGFYTRPDKERASDPLIDDQAVASQVQVIMSRDLAREAIQRLGLVGNPDFDPASAEPGLGRRVLAMLGVAKALPEGRPEDRVLEKYYDNLSVYAVGKSRIVSVEFRSGEAELSARAANIVAELYLDRQEAAKKDTARSASAWLGTSIESLRARVAEAEAKVEVYRSRSGLLMGSANSTVPAQHLSDLNSQLAAARTSQADAQAKAALIRDLIRGGRLFEIPDVANNELIRRLIEQRVSLRAQLALESRTLMPAHPRIKELNAQLGDLEGQIRGAAERTVRTLENDARIAGARLESLQAAVDVQKKVVAGANESEVQLRALEREARAQREQLESYLVRYREAVARDAEHAAPADARIVSRAIAPQTPSFPKKVPTIVLTVLAMLLLSIGAIVARELLTMPPGARPRTDDASAEPETESAPDPLPPSPPPSPGPKPGMAGGALSALVDRLGRAQPQGRGRRVLVTGLESPWRARRLAMDLGRAVATGGQAILVRLDEPGPAKGPGFAELVCGDATFLDVIAREPRSTLHLVEAGSVEGLSLAEEEDGIEIALAAFDQTYDWVVVLCHKPDASLVELLAGRVDGVVIASGEEPTSERLVDLYELAKGAGARDVIVAREPAQAQAAAA</sequence>
<evidence type="ECO:0000256" key="3">
    <source>
        <dbReference type="ARBA" id="ARBA00022692"/>
    </source>
</evidence>
<evidence type="ECO:0000256" key="1">
    <source>
        <dbReference type="ARBA" id="ARBA00004651"/>
    </source>
</evidence>
<evidence type="ECO:0000256" key="4">
    <source>
        <dbReference type="ARBA" id="ARBA00022989"/>
    </source>
</evidence>
<reference evidence="10 11" key="1">
    <citation type="submission" date="2019-09" db="EMBL/GenBank/DDBJ databases">
        <title>Salinarimonas rosea gen. nov., sp. nov., a new member of the a-2 subgroup of the Proteobacteria.</title>
        <authorList>
            <person name="Liu J."/>
        </authorList>
    </citation>
    <scope>NUCLEOTIDE SEQUENCE [LARGE SCALE GENOMIC DNA]</scope>
    <source>
        <strain evidence="10 11">BN140002</strain>
    </source>
</reference>
<feature type="compositionally biased region" description="Pro residues" evidence="7">
    <location>
        <begin position="488"/>
        <end position="501"/>
    </location>
</feature>
<evidence type="ECO:0000256" key="5">
    <source>
        <dbReference type="ARBA" id="ARBA00023136"/>
    </source>
</evidence>
<feature type="transmembrane region" description="Helical" evidence="8">
    <location>
        <begin position="32"/>
        <end position="53"/>
    </location>
</feature>
<keyword evidence="2" id="KW-1003">Cell membrane</keyword>
<keyword evidence="6" id="KW-0175">Coiled coil</keyword>
<protein>
    <submittedName>
        <fullName evidence="10">Lipopolysaccharide biosynthesis protein</fullName>
    </submittedName>
</protein>
<dbReference type="OrthoDB" id="7786248at2"/>
<dbReference type="Pfam" id="PF02706">
    <property type="entry name" value="Wzz"/>
    <property type="match status" value="1"/>
</dbReference>
<accession>A0A5B2V7E7</accession>
<dbReference type="InterPro" id="IPR003856">
    <property type="entry name" value="LPS_length_determ_N"/>
</dbReference>
<gene>
    <name evidence="10" type="ORF">F0L46_23470</name>
</gene>
<evidence type="ECO:0000256" key="8">
    <source>
        <dbReference type="SAM" id="Phobius"/>
    </source>
</evidence>
<keyword evidence="5 8" id="KW-0472">Membrane</keyword>
<evidence type="ECO:0000256" key="2">
    <source>
        <dbReference type="ARBA" id="ARBA00022475"/>
    </source>
</evidence>
<comment type="caution">
    <text evidence="10">The sequence shown here is derived from an EMBL/GenBank/DDBJ whole genome shotgun (WGS) entry which is preliminary data.</text>
</comment>
<evidence type="ECO:0000256" key="6">
    <source>
        <dbReference type="SAM" id="Coils"/>
    </source>
</evidence>
<dbReference type="EMBL" id="VUOA01000045">
    <property type="protein sequence ID" value="KAA2234726.1"/>
    <property type="molecule type" value="Genomic_DNA"/>
</dbReference>
<dbReference type="RefSeq" id="WP_149822045.1">
    <property type="nucleotide sequence ID" value="NZ_VUOA01000045.1"/>
</dbReference>
<feature type="domain" description="Polysaccharide chain length determinant N-terminal" evidence="9">
    <location>
        <begin position="20"/>
        <end position="109"/>
    </location>
</feature>
<keyword evidence="3 8" id="KW-0812">Transmembrane</keyword>
<comment type="subcellular location">
    <subcellularLocation>
        <location evidence="1">Cell membrane</location>
        <topology evidence="1">Multi-pass membrane protein</topology>
    </subcellularLocation>
</comment>
<dbReference type="AlphaFoldDB" id="A0A5B2V7E7"/>
<dbReference type="GO" id="GO:0004713">
    <property type="term" value="F:protein tyrosine kinase activity"/>
    <property type="evidence" value="ECO:0007669"/>
    <property type="project" value="TreeGrafter"/>
</dbReference>
<feature type="coiled-coil region" evidence="6">
    <location>
        <begin position="325"/>
        <end position="405"/>
    </location>
</feature>
<evidence type="ECO:0000259" key="9">
    <source>
        <dbReference type="Pfam" id="PF02706"/>
    </source>
</evidence>
<dbReference type="Proteomes" id="UP000323142">
    <property type="component" value="Unassembled WGS sequence"/>
</dbReference>
<organism evidence="10 11">
    <name type="scientific">Salinarimonas soli</name>
    <dbReference type="NCBI Taxonomy" id="1638099"/>
    <lineage>
        <taxon>Bacteria</taxon>
        <taxon>Pseudomonadati</taxon>
        <taxon>Pseudomonadota</taxon>
        <taxon>Alphaproteobacteria</taxon>
        <taxon>Hyphomicrobiales</taxon>
        <taxon>Salinarimonadaceae</taxon>
        <taxon>Salinarimonas</taxon>
    </lineage>
</organism>
<proteinExistence type="predicted"/>
<name>A0A5B2V7E7_9HYPH</name>
<evidence type="ECO:0000256" key="7">
    <source>
        <dbReference type="SAM" id="MobiDB-lite"/>
    </source>
</evidence>
<evidence type="ECO:0000313" key="10">
    <source>
        <dbReference type="EMBL" id="KAA2234726.1"/>
    </source>
</evidence>
<keyword evidence="11" id="KW-1185">Reference proteome</keyword>
<feature type="region of interest" description="Disordered" evidence="7">
    <location>
        <begin position="467"/>
        <end position="507"/>
    </location>
</feature>
<evidence type="ECO:0000313" key="11">
    <source>
        <dbReference type="Proteomes" id="UP000323142"/>
    </source>
</evidence>
<dbReference type="InterPro" id="IPR050445">
    <property type="entry name" value="Bact_polysacc_biosynth/exp"/>
</dbReference>
<dbReference type="PANTHER" id="PTHR32309">
    <property type="entry name" value="TYROSINE-PROTEIN KINASE"/>
    <property type="match status" value="1"/>
</dbReference>
<dbReference type="PANTHER" id="PTHR32309:SF13">
    <property type="entry name" value="FERRIC ENTEROBACTIN TRANSPORT PROTEIN FEPE"/>
    <property type="match status" value="1"/>
</dbReference>
<reference evidence="10 11" key="2">
    <citation type="submission" date="2019-09" db="EMBL/GenBank/DDBJ databases">
        <authorList>
            <person name="Jin C."/>
        </authorList>
    </citation>
    <scope>NUCLEOTIDE SEQUENCE [LARGE SCALE GENOMIC DNA]</scope>
    <source>
        <strain evidence="10 11">BN140002</strain>
    </source>
</reference>